<feature type="transmembrane region" description="Helical" evidence="1">
    <location>
        <begin position="98"/>
        <end position="118"/>
    </location>
</feature>
<dbReference type="HOGENOM" id="CLU_1513074_0_0_1"/>
<dbReference type="Gramene" id="KQL25125">
    <property type="protein sequence ID" value="KQL25125"/>
    <property type="gene ID" value="SETIT_031254mg"/>
</dbReference>
<reference evidence="3" key="1">
    <citation type="journal article" date="2012" name="Nat. Biotechnol.">
        <title>Reference genome sequence of the model plant Setaria.</title>
        <authorList>
            <person name="Bennetzen J.L."/>
            <person name="Schmutz J."/>
            <person name="Wang H."/>
            <person name="Percifield R."/>
            <person name="Hawkins J."/>
            <person name="Pontaroli A.C."/>
            <person name="Estep M."/>
            <person name="Feng L."/>
            <person name="Vaughn J.N."/>
            <person name="Grimwood J."/>
            <person name="Jenkins J."/>
            <person name="Barry K."/>
            <person name="Lindquist E."/>
            <person name="Hellsten U."/>
            <person name="Deshpande S."/>
            <person name="Wang X."/>
            <person name="Wu X."/>
            <person name="Mitros T."/>
            <person name="Triplett J."/>
            <person name="Yang X."/>
            <person name="Ye C.Y."/>
            <person name="Mauro-Herrera M."/>
            <person name="Wang L."/>
            <person name="Li P."/>
            <person name="Sharma M."/>
            <person name="Sharma R."/>
            <person name="Ronald P.C."/>
            <person name="Panaud O."/>
            <person name="Kellogg E.A."/>
            <person name="Brutnell T.P."/>
            <person name="Doust A.N."/>
            <person name="Tuskan G.A."/>
            <person name="Rokhsar D."/>
            <person name="Devos K.M."/>
        </authorList>
    </citation>
    <scope>NUCLEOTIDE SEQUENCE [LARGE SCALE GENOMIC DNA]</scope>
    <source>
        <strain evidence="3">cv. Yugu1</strain>
    </source>
</reference>
<evidence type="ECO:0000256" key="1">
    <source>
        <dbReference type="SAM" id="Phobius"/>
    </source>
</evidence>
<sequence length="178" mass="19363">MARAGVFSPVPGMGGRAAAARVPAAGLAVRGCAASKRSTPPHSAAVFPAFLAVRRRARVVSKAGEGSPEQTAAQEPPPPKGSIRKFLLWVFKRIKEKLLNKTGVTLILLLISLALALLTSRNVQPYSGHATCVINICDKAEKVFKFASHFVPIAIALWEWFWDWYVNTSYLVSAFFIK</sequence>
<keyword evidence="3" id="KW-1185">Reference proteome</keyword>
<reference evidence="2" key="2">
    <citation type="submission" date="2018-08" db="UniProtKB">
        <authorList>
            <consortium name="EnsemblPlants"/>
        </authorList>
    </citation>
    <scope>IDENTIFICATION</scope>
    <source>
        <strain evidence="2">Yugu1</strain>
    </source>
</reference>
<evidence type="ECO:0000313" key="2">
    <source>
        <dbReference type="EnsemblPlants" id="KQL25125"/>
    </source>
</evidence>
<protein>
    <submittedName>
        <fullName evidence="2">Uncharacterized protein</fullName>
    </submittedName>
</protein>
<dbReference type="EMBL" id="AGNK02001179">
    <property type="status" value="NOT_ANNOTATED_CDS"/>
    <property type="molecule type" value="Genomic_DNA"/>
</dbReference>
<keyword evidence="1" id="KW-1133">Transmembrane helix</keyword>
<dbReference type="InParanoid" id="K3ZXC2"/>
<organism evidence="2 3">
    <name type="scientific">Setaria italica</name>
    <name type="common">Foxtail millet</name>
    <name type="synonym">Panicum italicum</name>
    <dbReference type="NCBI Taxonomy" id="4555"/>
    <lineage>
        <taxon>Eukaryota</taxon>
        <taxon>Viridiplantae</taxon>
        <taxon>Streptophyta</taxon>
        <taxon>Embryophyta</taxon>
        <taxon>Tracheophyta</taxon>
        <taxon>Spermatophyta</taxon>
        <taxon>Magnoliopsida</taxon>
        <taxon>Liliopsida</taxon>
        <taxon>Poales</taxon>
        <taxon>Poaceae</taxon>
        <taxon>PACMAD clade</taxon>
        <taxon>Panicoideae</taxon>
        <taxon>Panicodae</taxon>
        <taxon>Paniceae</taxon>
        <taxon>Cenchrinae</taxon>
        <taxon>Setaria</taxon>
    </lineage>
</organism>
<dbReference type="Proteomes" id="UP000004995">
    <property type="component" value="Unassembled WGS sequence"/>
</dbReference>
<accession>K3ZXC2</accession>
<name>K3ZXC2_SETIT</name>
<dbReference type="EnsemblPlants" id="KQL25125">
    <property type="protein sequence ID" value="KQL25125"/>
    <property type="gene ID" value="SETIT_031254mg"/>
</dbReference>
<proteinExistence type="predicted"/>
<evidence type="ECO:0000313" key="3">
    <source>
        <dbReference type="Proteomes" id="UP000004995"/>
    </source>
</evidence>
<keyword evidence="1" id="KW-0812">Transmembrane</keyword>
<keyword evidence="1" id="KW-0472">Membrane</keyword>
<dbReference type="AlphaFoldDB" id="K3ZXC2"/>